<dbReference type="EMBL" id="DVHA01000233">
    <property type="protein sequence ID" value="HIR61352.1"/>
    <property type="molecule type" value="Genomic_DNA"/>
</dbReference>
<gene>
    <name evidence="3" type="ORF">IAB37_07255</name>
</gene>
<dbReference type="Gene3D" id="2.70.70.10">
    <property type="entry name" value="Glucose Permease (Domain IIA)"/>
    <property type="match status" value="1"/>
</dbReference>
<name>A0A9D1DYJ9_9FIRM</name>
<protein>
    <submittedName>
        <fullName evidence="3">Peptidoglycan DD-metalloendopeptidase family protein</fullName>
    </submittedName>
</protein>
<sequence length="98" mass="10334">TVEVNYGDYTAFYYGLGDEIQVKTGDAVTAGQTLAEAGNSSLIEAEEVPHIHLGIKKGGEWVDPAVLLGIDGMEEEAAEAPAEENPAPAEEETPSETE</sequence>
<proteinExistence type="predicted"/>
<dbReference type="InterPro" id="IPR011055">
    <property type="entry name" value="Dup_hybrid_motif"/>
</dbReference>
<reference evidence="3" key="2">
    <citation type="journal article" date="2021" name="PeerJ">
        <title>Extensive microbial diversity within the chicken gut microbiome revealed by metagenomics and culture.</title>
        <authorList>
            <person name="Gilroy R."/>
            <person name="Ravi A."/>
            <person name="Getino M."/>
            <person name="Pursley I."/>
            <person name="Horton D.L."/>
            <person name="Alikhan N.F."/>
            <person name="Baker D."/>
            <person name="Gharbi K."/>
            <person name="Hall N."/>
            <person name="Watson M."/>
            <person name="Adriaenssens E.M."/>
            <person name="Foster-Nyarko E."/>
            <person name="Jarju S."/>
            <person name="Secka A."/>
            <person name="Antonio M."/>
            <person name="Oren A."/>
            <person name="Chaudhuri R.R."/>
            <person name="La Ragione R."/>
            <person name="Hildebrand F."/>
            <person name="Pallen M.J."/>
        </authorList>
    </citation>
    <scope>NUCLEOTIDE SEQUENCE</scope>
    <source>
        <strain evidence="3">CHK189-12415</strain>
    </source>
</reference>
<evidence type="ECO:0000313" key="4">
    <source>
        <dbReference type="Proteomes" id="UP000824241"/>
    </source>
</evidence>
<evidence type="ECO:0000313" key="3">
    <source>
        <dbReference type="EMBL" id="HIR61352.1"/>
    </source>
</evidence>
<evidence type="ECO:0000256" key="1">
    <source>
        <dbReference type="SAM" id="MobiDB-lite"/>
    </source>
</evidence>
<dbReference type="AlphaFoldDB" id="A0A9D1DYJ9"/>
<feature type="region of interest" description="Disordered" evidence="1">
    <location>
        <begin position="74"/>
        <end position="98"/>
    </location>
</feature>
<dbReference type="InterPro" id="IPR016047">
    <property type="entry name" value="M23ase_b-sheet_dom"/>
</dbReference>
<accession>A0A9D1DYJ9</accession>
<feature type="non-terminal residue" evidence="3">
    <location>
        <position position="1"/>
    </location>
</feature>
<dbReference type="Proteomes" id="UP000824241">
    <property type="component" value="Unassembled WGS sequence"/>
</dbReference>
<organism evidence="3 4">
    <name type="scientific">Candidatus Faecivivens stercoravium</name>
    <dbReference type="NCBI Taxonomy" id="2840803"/>
    <lineage>
        <taxon>Bacteria</taxon>
        <taxon>Bacillati</taxon>
        <taxon>Bacillota</taxon>
        <taxon>Clostridia</taxon>
        <taxon>Eubacteriales</taxon>
        <taxon>Oscillospiraceae</taxon>
        <taxon>Oscillospiraceae incertae sedis</taxon>
        <taxon>Candidatus Faecivivens</taxon>
    </lineage>
</organism>
<comment type="caution">
    <text evidence="3">The sequence shown here is derived from an EMBL/GenBank/DDBJ whole genome shotgun (WGS) entry which is preliminary data.</text>
</comment>
<feature type="domain" description="M23ase beta-sheet core" evidence="2">
    <location>
        <begin position="2"/>
        <end position="64"/>
    </location>
</feature>
<dbReference type="SUPFAM" id="SSF51261">
    <property type="entry name" value="Duplicated hybrid motif"/>
    <property type="match status" value="1"/>
</dbReference>
<evidence type="ECO:0000259" key="2">
    <source>
        <dbReference type="Pfam" id="PF01551"/>
    </source>
</evidence>
<dbReference type="Pfam" id="PF01551">
    <property type="entry name" value="Peptidase_M23"/>
    <property type="match status" value="1"/>
</dbReference>
<reference evidence="3" key="1">
    <citation type="submission" date="2020-10" db="EMBL/GenBank/DDBJ databases">
        <authorList>
            <person name="Gilroy R."/>
        </authorList>
    </citation>
    <scope>NUCLEOTIDE SEQUENCE</scope>
    <source>
        <strain evidence="3">CHK189-12415</strain>
    </source>
</reference>
<feature type="compositionally biased region" description="Acidic residues" evidence="1">
    <location>
        <begin position="89"/>
        <end position="98"/>
    </location>
</feature>